<reference evidence="4" key="1">
    <citation type="submission" date="2022-10" db="UniProtKB">
        <authorList>
            <consortium name="WormBaseParasite"/>
        </authorList>
    </citation>
    <scope>IDENTIFICATION</scope>
</reference>
<protein>
    <submittedName>
        <fullName evidence="4 5">Uncharacterized protein</fullName>
    </submittedName>
</protein>
<proteinExistence type="predicted"/>
<dbReference type="WBParaSite" id="TCONS_00002325.p1">
    <property type="protein sequence ID" value="TCONS_00002325.p1"/>
    <property type="gene ID" value="XLOC_002186"/>
</dbReference>
<dbReference type="AlphaFoldDB" id="A0A913IBT1"/>
<name>A0A913IBT1_STRER</name>
<evidence type="ECO:0000313" key="4">
    <source>
        <dbReference type="WBParaSite" id="SSTP_0001159300.1"/>
    </source>
</evidence>
<dbReference type="WBParaSite" id="SSTP_0001159300.1">
    <property type="protein sequence ID" value="SSTP_0001159300.1"/>
    <property type="gene ID" value="SSTP_0001159300"/>
</dbReference>
<accession>A0A913IBT1</accession>
<evidence type="ECO:0000256" key="1">
    <source>
        <dbReference type="SAM" id="Coils"/>
    </source>
</evidence>
<evidence type="ECO:0000256" key="2">
    <source>
        <dbReference type="SAM" id="MobiDB-lite"/>
    </source>
</evidence>
<dbReference type="Proteomes" id="UP000035681">
    <property type="component" value="Unplaced"/>
</dbReference>
<keyword evidence="3" id="KW-1185">Reference proteome</keyword>
<organism evidence="4">
    <name type="scientific">Strongyloides stercoralis</name>
    <name type="common">Threadworm</name>
    <dbReference type="NCBI Taxonomy" id="6248"/>
    <lineage>
        <taxon>Eukaryota</taxon>
        <taxon>Metazoa</taxon>
        <taxon>Ecdysozoa</taxon>
        <taxon>Nematoda</taxon>
        <taxon>Chromadorea</taxon>
        <taxon>Rhabditida</taxon>
        <taxon>Tylenchina</taxon>
        <taxon>Panagrolaimomorpha</taxon>
        <taxon>Strongyloidoidea</taxon>
        <taxon>Strongyloididae</taxon>
        <taxon>Strongyloides</taxon>
    </lineage>
</organism>
<feature type="region of interest" description="Disordered" evidence="2">
    <location>
        <begin position="1"/>
        <end position="21"/>
    </location>
</feature>
<evidence type="ECO:0000313" key="3">
    <source>
        <dbReference type="Proteomes" id="UP000035681"/>
    </source>
</evidence>
<evidence type="ECO:0000313" key="5">
    <source>
        <dbReference type="WBParaSite" id="TCONS_00002325.p1"/>
    </source>
</evidence>
<feature type="coiled-coil region" evidence="1">
    <location>
        <begin position="163"/>
        <end position="194"/>
    </location>
</feature>
<feature type="compositionally biased region" description="Basic residues" evidence="2">
    <location>
        <begin position="1"/>
        <end position="11"/>
    </location>
</feature>
<keyword evidence="1" id="KW-0175">Coiled coil</keyword>
<sequence>MASPKKNSRKRAPSEMSYSDEEKSIHTIGGIKLPISELLHLCHTIIDDKGTLSKKRGSSKLAPALTESNFSLPLNEVEESFKNAYRYSTRRDSINYGFMAHAIYQRFIRGDIVTLYPDFPKRPLPLYNEFLTVCGHKSLFSKPPADVKEAFADVTNINRIKAQENYEKNVSEYNRKLQQFLSEHEEELNSDQQEYTRKQMIDLGKVSKRNTKKTIVKKTAYDFFKQAKKGKYADLAEDARERKLQKAFKKLKPDELEIYEGLASNQ</sequence>